<evidence type="ECO:0000313" key="6">
    <source>
        <dbReference type="Proteomes" id="UP000735302"/>
    </source>
</evidence>
<keyword evidence="4" id="KW-0472">Membrane</keyword>
<dbReference type="InterPro" id="IPR023271">
    <property type="entry name" value="Aquaporin-like"/>
</dbReference>
<keyword evidence="6" id="KW-1185">Reference proteome</keyword>
<dbReference type="Proteomes" id="UP000735302">
    <property type="component" value="Unassembled WGS sequence"/>
</dbReference>
<comment type="subcellular location">
    <subcellularLocation>
        <location evidence="1">Membrane</location>
        <topology evidence="1">Multi-pass membrane protein</topology>
    </subcellularLocation>
</comment>
<evidence type="ECO:0000256" key="3">
    <source>
        <dbReference type="ARBA" id="ARBA00022989"/>
    </source>
</evidence>
<evidence type="ECO:0000256" key="2">
    <source>
        <dbReference type="ARBA" id="ARBA00022692"/>
    </source>
</evidence>
<sequence length="93" mass="10190">MEALFIHIATKLEAIRFGKDTASAKILDMAEIKSLQLWRAVAAEFIAQALFVILGCASANAISPLNTGSDVYLIKVIDPKIPFFTSNVSFVRF</sequence>
<proteinExistence type="predicted"/>
<evidence type="ECO:0000256" key="4">
    <source>
        <dbReference type="ARBA" id="ARBA00023136"/>
    </source>
</evidence>
<gene>
    <name evidence="5" type="ORF">PoB_004925800</name>
</gene>
<keyword evidence="3" id="KW-1133">Transmembrane helix</keyword>
<protein>
    <submittedName>
        <fullName evidence="5">Aquaporin</fullName>
    </submittedName>
</protein>
<keyword evidence="2" id="KW-0812">Transmembrane</keyword>
<evidence type="ECO:0000313" key="5">
    <source>
        <dbReference type="EMBL" id="GFO22753.1"/>
    </source>
</evidence>
<dbReference type="Gene3D" id="1.20.1080.10">
    <property type="entry name" value="Glycerol uptake facilitator protein"/>
    <property type="match status" value="1"/>
</dbReference>
<organism evidence="5 6">
    <name type="scientific">Plakobranchus ocellatus</name>
    <dbReference type="NCBI Taxonomy" id="259542"/>
    <lineage>
        <taxon>Eukaryota</taxon>
        <taxon>Metazoa</taxon>
        <taxon>Spiralia</taxon>
        <taxon>Lophotrochozoa</taxon>
        <taxon>Mollusca</taxon>
        <taxon>Gastropoda</taxon>
        <taxon>Heterobranchia</taxon>
        <taxon>Euthyneura</taxon>
        <taxon>Panpulmonata</taxon>
        <taxon>Sacoglossa</taxon>
        <taxon>Placobranchoidea</taxon>
        <taxon>Plakobranchidae</taxon>
        <taxon>Plakobranchus</taxon>
    </lineage>
</organism>
<accession>A0AAV4BVB9</accession>
<dbReference type="AlphaFoldDB" id="A0AAV4BVB9"/>
<dbReference type="GO" id="GO:0016020">
    <property type="term" value="C:membrane"/>
    <property type="evidence" value="ECO:0007669"/>
    <property type="project" value="UniProtKB-SubCell"/>
</dbReference>
<dbReference type="EMBL" id="BLXT01005451">
    <property type="protein sequence ID" value="GFO22753.1"/>
    <property type="molecule type" value="Genomic_DNA"/>
</dbReference>
<evidence type="ECO:0000256" key="1">
    <source>
        <dbReference type="ARBA" id="ARBA00004141"/>
    </source>
</evidence>
<comment type="caution">
    <text evidence="5">The sequence shown here is derived from an EMBL/GenBank/DDBJ whole genome shotgun (WGS) entry which is preliminary data.</text>
</comment>
<name>A0AAV4BVB9_9GAST</name>
<reference evidence="5 6" key="1">
    <citation type="journal article" date="2021" name="Elife">
        <title>Chloroplast acquisition without the gene transfer in kleptoplastic sea slugs, Plakobranchus ocellatus.</title>
        <authorList>
            <person name="Maeda T."/>
            <person name="Takahashi S."/>
            <person name="Yoshida T."/>
            <person name="Shimamura S."/>
            <person name="Takaki Y."/>
            <person name="Nagai Y."/>
            <person name="Toyoda A."/>
            <person name="Suzuki Y."/>
            <person name="Arimoto A."/>
            <person name="Ishii H."/>
            <person name="Satoh N."/>
            <person name="Nishiyama T."/>
            <person name="Hasebe M."/>
            <person name="Maruyama T."/>
            <person name="Minagawa J."/>
            <person name="Obokata J."/>
            <person name="Shigenobu S."/>
        </authorList>
    </citation>
    <scope>NUCLEOTIDE SEQUENCE [LARGE SCALE GENOMIC DNA]</scope>
</reference>